<accession>A0AAV5HXE8</accession>
<evidence type="ECO:0000256" key="1">
    <source>
        <dbReference type="SAM" id="Coils"/>
    </source>
</evidence>
<dbReference type="EMBL" id="BPVZ01000005">
    <property type="protein sequence ID" value="GKU91440.1"/>
    <property type="molecule type" value="Genomic_DNA"/>
</dbReference>
<name>A0AAV5HXE8_9ROSI</name>
<reference evidence="2 3" key="1">
    <citation type="journal article" date="2021" name="Commun. Biol.">
        <title>The genome of Shorea leprosula (Dipterocarpaceae) highlights the ecological relevance of drought in aseasonal tropical rainforests.</title>
        <authorList>
            <person name="Ng K.K.S."/>
            <person name="Kobayashi M.J."/>
            <person name="Fawcett J.A."/>
            <person name="Hatakeyama M."/>
            <person name="Paape T."/>
            <person name="Ng C.H."/>
            <person name="Ang C.C."/>
            <person name="Tnah L.H."/>
            <person name="Lee C.T."/>
            <person name="Nishiyama T."/>
            <person name="Sese J."/>
            <person name="O'Brien M.J."/>
            <person name="Copetti D."/>
            <person name="Mohd Noor M.I."/>
            <person name="Ong R.C."/>
            <person name="Putra M."/>
            <person name="Sireger I.Z."/>
            <person name="Indrioko S."/>
            <person name="Kosugi Y."/>
            <person name="Izuno A."/>
            <person name="Isagi Y."/>
            <person name="Lee S.L."/>
            <person name="Shimizu K.K."/>
        </authorList>
    </citation>
    <scope>NUCLEOTIDE SEQUENCE [LARGE SCALE GENOMIC DNA]</scope>
    <source>
        <strain evidence="2">214</strain>
    </source>
</reference>
<dbReference type="AlphaFoldDB" id="A0AAV5HXE8"/>
<feature type="coiled-coil region" evidence="1">
    <location>
        <begin position="58"/>
        <end position="113"/>
    </location>
</feature>
<evidence type="ECO:0000313" key="3">
    <source>
        <dbReference type="Proteomes" id="UP001054252"/>
    </source>
</evidence>
<dbReference type="PANTHER" id="PTHR36080">
    <property type="entry name" value="DBJ|BAA96220.1"/>
    <property type="match status" value="1"/>
</dbReference>
<sequence length="162" mass="18336">MEQEKEKEKEKGKGSEERWSGAIANLTEMASNLDSLQKLLLRKAVFVDEETFAKASLTSEQARTIKVLEQRVERLERELDAAISAAARARAEKRQAEAGQKAAELRAQEVTRELENTTKIFELHMEELRAKQEEITRRDNEIKLLEAIIQTLGGKESHSTSG</sequence>
<organism evidence="2 3">
    <name type="scientific">Rubroshorea leprosula</name>
    <dbReference type="NCBI Taxonomy" id="152421"/>
    <lineage>
        <taxon>Eukaryota</taxon>
        <taxon>Viridiplantae</taxon>
        <taxon>Streptophyta</taxon>
        <taxon>Embryophyta</taxon>
        <taxon>Tracheophyta</taxon>
        <taxon>Spermatophyta</taxon>
        <taxon>Magnoliopsida</taxon>
        <taxon>eudicotyledons</taxon>
        <taxon>Gunneridae</taxon>
        <taxon>Pentapetalae</taxon>
        <taxon>rosids</taxon>
        <taxon>malvids</taxon>
        <taxon>Malvales</taxon>
        <taxon>Dipterocarpaceae</taxon>
        <taxon>Rubroshorea</taxon>
    </lineage>
</organism>
<keyword evidence="1" id="KW-0175">Coiled coil</keyword>
<evidence type="ECO:0000313" key="2">
    <source>
        <dbReference type="EMBL" id="GKU91440.1"/>
    </source>
</evidence>
<dbReference type="PANTHER" id="PTHR36080:SF1">
    <property type="entry name" value="DBJ|BAA96220.1"/>
    <property type="match status" value="1"/>
</dbReference>
<dbReference type="Proteomes" id="UP001054252">
    <property type="component" value="Unassembled WGS sequence"/>
</dbReference>
<evidence type="ECO:0008006" key="4">
    <source>
        <dbReference type="Google" id="ProtNLM"/>
    </source>
</evidence>
<protein>
    <recommendedName>
        <fullName evidence="4">Tropomyosin</fullName>
    </recommendedName>
</protein>
<gene>
    <name evidence="2" type="ORF">SLEP1_g5315</name>
</gene>
<proteinExistence type="predicted"/>
<keyword evidence="3" id="KW-1185">Reference proteome</keyword>
<comment type="caution">
    <text evidence="2">The sequence shown here is derived from an EMBL/GenBank/DDBJ whole genome shotgun (WGS) entry which is preliminary data.</text>
</comment>